<gene>
    <name evidence="3" type="ORF">C5689_15650</name>
</gene>
<dbReference type="AlphaFoldDB" id="A0A2U1SMV7"/>
<keyword evidence="1" id="KW-1133">Transmembrane helix</keyword>
<comment type="caution">
    <text evidence="3">The sequence shown here is derived from an EMBL/GenBank/DDBJ whole genome shotgun (WGS) entry which is preliminary data.</text>
</comment>
<keyword evidence="1" id="KW-0472">Membrane</keyword>
<feature type="transmembrane region" description="Helical" evidence="1">
    <location>
        <begin position="41"/>
        <end position="64"/>
    </location>
</feature>
<protein>
    <submittedName>
        <fullName evidence="3">Pilus assembly protein TadE</fullName>
    </submittedName>
</protein>
<dbReference type="OrthoDB" id="7349713at2"/>
<reference evidence="3 4" key="1">
    <citation type="journal article" date="2018" name="Appl. Microbiol. Biotechnol.">
        <title>Co-cultivation of the strictly anaerobic methanogen Methanosarcina barkeri with aerobic methanotrophs in an oxygen-limited membrane bioreactor.</title>
        <authorList>
            <person name="In 't Zandt M.H."/>
            <person name="van den Bosch T.J.M."/>
            <person name="Rijkers R."/>
            <person name="van Kessel M.A.H.J."/>
            <person name="Jetten M.S.M."/>
            <person name="Welte C.U."/>
        </authorList>
    </citation>
    <scope>NUCLEOTIDE SEQUENCE [LARGE SCALE GENOMIC DNA]</scope>
    <source>
        <strain evidence="3 4">DSM 17706</strain>
    </source>
</reference>
<proteinExistence type="predicted"/>
<name>A0A2U1SMV7_METSR</name>
<accession>A0A2U1SMV7</accession>
<dbReference type="RefSeq" id="WP_108918189.1">
    <property type="nucleotide sequence ID" value="NZ_BGJY01000024.1"/>
</dbReference>
<feature type="domain" description="TadE-like" evidence="2">
    <location>
        <begin position="35"/>
        <end position="77"/>
    </location>
</feature>
<dbReference type="EMBL" id="PUIV01000032">
    <property type="protein sequence ID" value="PWB92940.1"/>
    <property type="molecule type" value="Genomic_DNA"/>
</dbReference>
<organism evidence="3 4">
    <name type="scientific">Methylosinus sporium</name>
    <dbReference type="NCBI Taxonomy" id="428"/>
    <lineage>
        <taxon>Bacteria</taxon>
        <taxon>Pseudomonadati</taxon>
        <taxon>Pseudomonadota</taxon>
        <taxon>Alphaproteobacteria</taxon>
        <taxon>Hyphomicrobiales</taxon>
        <taxon>Methylocystaceae</taxon>
        <taxon>Methylosinus</taxon>
    </lineage>
</organism>
<keyword evidence="4" id="KW-1185">Reference proteome</keyword>
<evidence type="ECO:0000313" key="4">
    <source>
        <dbReference type="Proteomes" id="UP000245137"/>
    </source>
</evidence>
<dbReference type="Proteomes" id="UP000245137">
    <property type="component" value="Unassembled WGS sequence"/>
</dbReference>
<keyword evidence="1" id="KW-0812">Transmembrane</keyword>
<dbReference type="Pfam" id="PF07811">
    <property type="entry name" value="TadE"/>
    <property type="match status" value="1"/>
</dbReference>
<evidence type="ECO:0000256" key="1">
    <source>
        <dbReference type="SAM" id="Phobius"/>
    </source>
</evidence>
<evidence type="ECO:0000313" key="3">
    <source>
        <dbReference type="EMBL" id="PWB92940.1"/>
    </source>
</evidence>
<sequence length="195" mass="20758">MRRDDEKAGDRAAREADVDVRAFRAGAALLACRRGAAIVEFAFVAAPLFAILIAICQVGVVFLAQQELESAVEKSARTLLTGEVQKNGLDRSQFTTKVCGGLTALFSCSQLMVDVQTASAFSSVDTSAPVLTYDSSGKVTNSWKFQTGGVGSILVLRVIYQFPVVGGPLGFNLANLANGRRLLMATAVFQVEPYS</sequence>
<evidence type="ECO:0000259" key="2">
    <source>
        <dbReference type="Pfam" id="PF07811"/>
    </source>
</evidence>
<dbReference type="InterPro" id="IPR012495">
    <property type="entry name" value="TadE-like_dom"/>
</dbReference>